<evidence type="ECO:0000259" key="10">
    <source>
        <dbReference type="Pfam" id="PF21088"/>
    </source>
</evidence>
<dbReference type="InterPro" id="IPR008910">
    <property type="entry name" value="MSC_TM_helix"/>
</dbReference>
<sequence>MNTDDVTGALNNATNWFAANQDLLVQYVVNIVAAILILIVGMMIAKAVGRGIHRVMTMKGVDSTVSDFLSAIVRYTIVAFTLIAVLGKIGVQTASVIAVMGAAGLAVGLALQNSLGNFAAGVLLVVFRPLKAGEYVTIGAVEGTVQNVQIFSTTLRTADDRIIVIPNGKIIADNIINVSREPNRRQDIIVGLAYDSDIDVVKKVLGDIVAADTRIQHDKGVTIRLHDMAPSSLNYLVRFWTTNGDAWPVYWDLMEEFKRALDKHQIGIPFPQMDVHVHPQNVNVNKISAE</sequence>
<dbReference type="Pfam" id="PF21082">
    <property type="entry name" value="MS_channel_3rd"/>
    <property type="match status" value="1"/>
</dbReference>
<evidence type="ECO:0000256" key="5">
    <source>
        <dbReference type="ARBA" id="ARBA00022989"/>
    </source>
</evidence>
<keyword evidence="12" id="KW-1185">Reference proteome</keyword>
<feature type="domain" description="Mechanosensitive ion channel transmembrane helices 2/3" evidence="10">
    <location>
        <begin position="72"/>
        <end position="112"/>
    </location>
</feature>
<reference evidence="11 12" key="1">
    <citation type="submission" date="2016-04" db="EMBL/GenBank/DDBJ databases">
        <title>ATOL: Assembling a taxonomically balanced genome-scale reconstruction of the evolutionary history of the Enterobacteriaceae.</title>
        <authorList>
            <person name="Plunkett G.III."/>
            <person name="Neeno-Eckwall E.C."/>
            <person name="Glasner J.D."/>
            <person name="Perna N.T."/>
        </authorList>
    </citation>
    <scope>NUCLEOTIDE SEQUENCE [LARGE SCALE GENOMIC DNA]</scope>
    <source>
        <strain evidence="11 12">ATCC 35613</strain>
    </source>
</reference>
<comment type="caution">
    <text evidence="7">Lacks conserved residue(s) required for the propagation of feature annotation.</text>
</comment>
<evidence type="ECO:0000313" key="12">
    <source>
        <dbReference type="Proteomes" id="UP000078224"/>
    </source>
</evidence>
<dbReference type="FunFam" id="2.30.30.60:FF:000001">
    <property type="entry name" value="MscS Mechanosensitive ion channel"/>
    <property type="match status" value="1"/>
</dbReference>
<comment type="subcellular location">
    <subcellularLocation>
        <location evidence="7">Cell inner membrane</location>
        <topology evidence="7">Multi-pass membrane protein</topology>
    </subcellularLocation>
    <subcellularLocation>
        <location evidence="1">Cell membrane</location>
        <topology evidence="1">Multi-pass membrane protein</topology>
    </subcellularLocation>
</comment>
<keyword evidence="6 7" id="KW-0472">Membrane</keyword>
<dbReference type="InterPro" id="IPR006685">
    <property type="entry name" value="MscS_channel_2nd"/>
</dbReference>
<gene>
    <name evidence="11" type="ORF">M998_3363</name>
</gene>
<feature type="transmembrane region" description="Helical" evidence="7">
    <location>
        <begin position="68"/>
        <end position="87"/>
    </location>
</feature>
<dbReference type="SUPFAM" id="SSF82861">
    <property type="entry name" value="Mechanosensitive channel protein MscS (YggB), transmembrane region"/>
    <property type="match status" value="1"/>
</dbReference>
<feature type="transmembrane region" description="Helical" evidence="7">
    <location>
        <begin position="24"/>
        <end position="48"/>
    </location>
</feature>
<accession>A0A1B7JKI2</accession>
<dbReference type="RefSeq" id="WP_068445629.1">
    <property type="nucleotide sequence ID" value="NZ_LXEW01000047.1"/>
</dbReference>
<feature type="transmembrane region" description="Helical" evidence="7">
    <location>
        <begin position="93"/>
        <end position="111"/>
    </location>
</feature>
<evidence type="ECO:0000259" key="8">
    <source>
        <dbReference type="Pfam" id="PF00924"/>
    </source>
</evidence>
<dbReference type="Gene3D" id="2.30.30.60">
    <property type="match status" value="1"/>
</dbReference>
<comment type="similarity">
    <text evidence="2 7">Belongs to the MscS (TC 1.A.23) family.</text>
</comment>
<protein>
    <recommendedName>
        <fullName evidence="7">Small-conductance mechanosensitive channel</fullName>
    </recommendedName>
</protein>
<dbReference type="Pfam" id="PF21088">
    <property type="entry name" value="MS_channel_1st"/>
    <property type="match status" value="1"/>
</dbReference>
<dbReference type="PATRIC" id="fig|1354272.4.peg.3439"/>
<dbReference type="InterPro" id="IPR049142">
    <property type="entry name" value="MS_channel_1st"/>
</dbReference>
<organism evidence="11 12">
    <name type="scientific">Providencia heimbachae ATCC 35613</name>
    <dbReference type="NCBI Taxonomy" id="1354272"/>
    <lineage>
        <taxon>Bacteria</taxon>
        <taxon>Pseudomonadati</taxon>
        <taxon>Pseudomonadota</taxon>
        <taxon>Gammaproteobacteria</taxon>
        <taxon>Enterobacterales</taxon>
        <taxon>Morganellaceae</taxon>
        <taxon>Providencia</taxon>
    </lineage>
</organism>
<dbReference type="InterPro" id="IPR010920">
    <property type="entry name" value="LSM_dom_sf"/>
</dbReference>
<dbReference type="Pfam" id="PF00924">
    <property type="entry name" value="MS_channel_2nd"/>
    <property type="match status" value="1"/>
</dbReference>
<evidence type="ECO:0000256" key="7">
    <source>
        <dbReference type="RuleBase" id="RU369025"/>
    </source>
</evidence>
<dbReference type="SUPFAM" id="SSF50182">
    <property type="entry name" value="Sm-like ribonucleoproteins"/>
    <property type="match status" value="1"/>
</dbReference>
<dbReference type="PANTHER" id="PTHR30221">
    <property type="entry name" value="SMALL-CONDUCTANCE MECHANOSENSITIVE CHANNEL"/>
    <property type="match status" value="1"/>
</dbReference>
<dbReference type="InterPro" id="IPR006686">
    <property type="entry name" value="MscS_channel_CS"/>
</dbReference>
<dbReference type="InterPro" id="IPR045275">
    <property type="entry name" value="MscS_archaea/bacteria_type"/>
</dbReference>
<comment type="caution">
    <text evidence="11">The sequence shown here is derived from an EMBL/GenBank/DDBJ whole genome shotgun (WGS) entry which is preliminary data.</text>
</comment>
<evidence type="ECO:0000256" key="1">
    <source>
        <dbReference type="ARBA" id="ARBA00004651"/>
    </source>
</evidence>
<keyword evidence="4 7" id="KW-0812">Transmembrane</keyword>
<dbReference type="AlphaFoldDB" id="A0A1B7JKI2"/>
<evidence type="ECO:0000313" key="11">
    <source>
        <dbReference type="EMBL" id="OAT48418.1"/>
    </source>
</evidence>
<dbReference type="Gene3D" id="1.10.287.1260">
    <property type="match status" value="1"/>
</dbReference>
<name>A0A1B7JKI2_9GAMM</name>
<dbReference type="OrthoDB" id="9809206at2"/>
<comment type="subunit">
    <text evidence="7">Homoheptamer.</text>
</comment>
<dbReference type="SUPFAM" id="SSF82689">
    <property type="entry name" value="Mechanosensitive channel protein MscS (YggB), C-terminal domain"/>
    <property type="match status" value="1"/>
</dbReference>
<keyword evidence="3" id="KW-1003">Cell membrane</keyword>
<keyword evidence="7" id="KW-0407">Ion channel</keyword>
<keyword evidence="7" id="KW-0813">Transport</keyword>
<dbReference type="InterPro" id="IPR011014">
    <property type="entry name" value="MscS_channel_TM-2"/>
</dbReference>
<evidence type="ECO:0000256" key="2">
    <source>
        <dbReference type="ARBA" id="ARBA00008017"/>
    </source>
</evidence>
<dbReference type="InterPro" id="IPR023408">
    <property type="entry name" value="MscS_beta-dom_sf"/>
</dbReference>
<dbReference type="InterPro" id="IPR011066">
    <property type="entry name" value="MscS_channel_C_sf"/>
</dbReference>
<dbReference type="GO" id="GO:0008381">
    <property type="term" value="F:mechanosensitive monoatomic ion channel activity"/>
    <property type="evidence" value="ECO:0007669"/>
    <property type="project" value="InterPro"/>
</dbReference>
<dbReference type="Pfam" id="PF05552">
    <property type="entry name" value="MS_channel_1st_1"/>
    <property type="match status" value="1"/>
</dbReference>
<dbReference type="Gene3D" id="3.30.70.100">
    <property type="match status" value="1"/>
</dbReference>
<evidence type="ECO:0000259" key="9">
    <source>
        <dbReference type="Pfam" id="PF21082"/>
    </source>
</evidence>
<keyword evidence="7" id="KW-0406">Ion transport</keyword>
<evidence type="ECO:0000256" key="6">
    <source>
        <dbReference type="ARBA" id="ARBA00023136"/>
    </source>
</evidence>
<dbReference type="PANTHER" id="PTHR30221:SF1">
    <property type="entry name" value="SMALL-CONDUCTANCE MECHANOSENSITIVE CHANNEL"/>
    <property type="match status" value="1"/>
</dbReference>
<dbReference type="Proteomes" id="UP000078224">
    <property type="component" value="Unassembled WGS sequence"/>
</dbReference>
<feature type="domain" description="Mechanosensitive ion channel MscS" evidence="8">
    <location>
        <begin position="113"/>
        <end position="180"/>
    </location>
</feature>
<feature type="domain" description="Mechanosensitive ion channel MscS C-terminal" evidence="9">
    <location>
        <begin position="188"/>
        <end position="268"/>
    </location>
</feature>
<proteinExistence type="inferred from homology"/>
<dbReference type="EMBL" id="LXEW01000047">
    <property type="protein sequence ID" value="OAT48418.1"/>
    <property type="molecule type" value="Genomic_DNA"/>
</dbReference>
<evidence type="ECO:0000256" key="4">
    <source>
        <dbReference type="ARBA" id="ARBA00022692"/>
    </source>
</evidence>
<dbReference type="InterPro" id="IPR049278">
    <property type="entry name" value="MS_channel_C"/>
</dbReference>
<dbReference type="GO" id="GO:0005886">
    <property type="term" value="C:plasma membrane"/>
    <property type="evidence" value="ECO:0007669"/>
    <property type="project" value="UniProtKB-SubCell"/>
</dbReference>
<dbReference type="NCBIfam" id="NF007662">
    <property type="entry name" value="PRK10334.1"/>
    <property type="match status" value="1"/>
</dbReference>
<keyword evidence="7" id="KW-0997">Cell inner membrane</keyword>
<keyword evidence="5 7" id="KW-1133">Transmembrane helix</keyword>
<evidence type="ECO:0000256" key="3">
    <source>
        <dbReference type="ARBA" id="ARBA00022475"/>
    </source>
</evidence>
<dbReference type="PROSITE" id="PS01246">
    <property type="entry name" value="UPF0003"/>
    <property type="match status" value="1"/>
</dbReference>
<comment type="function">
    <text evidence="7">Mechanosensitive channel that participates in the regulation of osmotic pressure changes within the cell, opening in response to stretch forces in the membrane lipid bilayer, without the need for other proteins. Contributes to normal resistance to hypoosmotic shock. Forms an ion channel of 1.0 nanosiemens conductance with a slight preference for anions.</text>
</comment>